<protein>
    <recommendedName>
        <fullName evidence="7">GPP34 family phosphoprotein</fullName>
    </recommendedName>
</protein>
<gene>
    <name evidence="5" type="ORF">GCM10010470_59750</name>
</gene>
<keyword evidence="6" id="KW-1185">Reference proteome</keyword>
<evidence type="ECO:0000256" key="2">
    <source>
        <dbReference type="ARBA" id="ARBA00023034"/>
    </source>
</evidence>
<name>A0ABN3VLF9_9PSEU</name>
<dbReference type="Pfam" id="PF05719">
    <property type="entry name" value="GPP34"/>
    <property type="match status" value="1"/>
</dbReference>
<dbReference type="InterPro" id="IPR008628">
    <property type="entry name" value="GPP34-like"/>
</dbReference>
<dbReference type="RefSeq" id="WP_344685422.1">
    <property type="nucleotide sequence ID" value="NZ_BAAAUX010000029.1"/>
</dbReference>
<dbReference type="InterPro" id="IPR038261">
    <property type="entry name" value="GPP34-like_sf"/>
</dbReference>
<evidence type="ECO:0000313" key="6">
    <source>
        <dbReference type="Proteomes" id="UP001500979"/>
    </source>
</evidence>
<comment type="caution">
    <text evidence="5">The sequence shown here is derived from an EMBL/GenBank/DDBJ whole genome shotgun (WGS) entry which is preliminary data.</text>
</comment>
<keyword evidence="2" id="KW-0333">Golgi apparatus</keyword>
<organism evidence="5 6">
    <name type="scientific">Saccharopolyspora taberi</name>
    <dbReference type="NCBI Taxonomy" id="60895"/>
    <lineage>
        <taxon>Bacteria</taxon>
        <taxon>Bacillati</taxon>
        <taxon>Actinomycetota</taxon>
        <taxon>Actinomycetes</taxon>
        <taxon>Pseudonocardiales</taxon>
        <taxon>Pseudonocardiaceae</taxon>
        <taxon>Saccharopolyspora</taxon>
    </lineage>
</organism>
<sequence length="215" mass="23252">MSETALTLPEQFVLLLYKDNGSYRAMADHTGAAELGELVLRGRVELVGKKIRLVDSSATGTGWVDEVTAWLKDRSGPKEKPVDAPRFIQRRKSRKTHVATLVERGVLREEKKTFLGFIPGDKHYPDHATRQALLDELHRVAREEREPDERLALLAALVHATGLSGPLGFDRAERKRLKQISKGENLGKAVEAVIASTVAVLGAAAAAGAASSGGG</sequence>
<keyword evidence="3" id="KW-0446">Lipid-binding</keyword>
<dbReference type="Gene3D" id="1.10.3630.10">
    <property type="entry name" value="yeast vps74-n-term truncation variant domain like"/>
    <property type="match status" value="1"/>
</dbReference>
<dbReference type="EMBL" id="BAAAUX010000029">
    <property type="protein sequence ID" value="GAA2816290.1"/>
    <property type="molecule type" value="Genomic_DNA"/>
</dbReference>
<evidence type="ECO:0000313" key="5">
    <source>
        <dbReference type="EMBL" id="GAA2816290.1"/>
    </source>
</evidence>
<accession>A0ABN3VLF9</accession>
<dbReference type="Proteomes" id="UP001500979">
    <property type="component" value="Unassembled WGS sequence"/>
</dbReference>
<evidence type="ECO:0000256" key="3">
    <source>
        <dbReference type="ARBA" id="ARBA00023121"/>
    </source>
</evidence>
<comment type="subcellular location">
    <subcellularLocation>
        <location evidence="1">Golgi apparatus membrane</location>
        <topology evidence="1">Peripheral membrane protein</topology>
        <orientation evidence="1">Cytoplasmic side</orientation>
    </subcellularLocation>
</comment>
<evidence type="ECO:0000256" key="1">
    <source>
        <dbReference type="ARBA" id="ARBA00004255"/>
    </source>
</evidence>
<evidence type="ECO:0008006" key="7">
    <source>
        <dbReference type="Google" id="ProtNLM"/>
    </source>
</evidence>
<keyword evidence="4" id="KW-0472">Membrane</keyword>
<reference evidence="5 6" key="1">
    <citation type="journal article" date="2019" name="Int. J. Syst. Evol. Microbiol.">
        <title>The Global Catalogue of Microorganisms (GCM) 10K type strain sequencing project: providing services to taxonomists for standard genome sequencing and annotation.</title>
        <authorList>
            <consortium name="The Broad Institute Genomics Platform"/>
            <consortium name="The Broad Institute Genome Sequencing Center for Infectious Disease"/>
            <person name="Wu L."/>
            <person name="Ma J."/>
        </authorList>
    </citation>
    <scope>NUCLEOTIDE SEQUENCE [LARGE SCALE GENOMIC DNA]</scope>
    <source>
        <strain evidence="5 6">JCM 9383</strain>
    </source>
</reference>
<proteinExistence type="predicted"/>
<evidence type="ECO:0000256" key="4">
    <source>
        <dbReference type="ARBA" id="ARBA00023136"/>
    </source>
</evidence>